<feature type="transmembrane region" description="Helical" evidence="1">
    <location>
        <begin position="490"/>
        <end position="514"/>
    </location>
</feature>
<sequence length="521" mass="59731">SYITNIEVESNPCFADTSYFHGSRQQRRLRVYLYPNPDRSPFCNAALNLESVITVSFHTPFTIDGSTYNNVVFPAFTYVAEPMELQLDSTYDFVEQVLDQEVLSYNVVFGKDQTTTSGTFQMGVLTQMNTTSCWDSLHLNFSGVPSSAFFSIDASPNECEFPTGSTNYEATLIAGNFSHVIAPQASAGLEGFYNLIGGVYDHMNTKRFYQPCVSEQCFEFVSNVSKYYGDEFVLQFTFINSQIKRIIKQPITKYYSPQSERCVNQLLPLQGVMNYEDFNIKYVVGDNTQCYTESDYLIVDVVIVQGDTRVYLKKNQTFEQFFHNDFQQYKYDFSSMIQLETFLFMFQANYYKEDQIVSQVSFQANGQLSCMRQFSLLVHKDKIDVEQVPLVRASCQATARNFSVTIRLSTFNDGIQQVISEFKAVKFRDLSINQSIMELTCAENIDPTNCETQLRQYNDIIVSGNNASFSFETDSRFMFQDYVYTQIFDMVYMLIAIYCASILVVGTIIITVIVQKQKVKD</sequence>
<keyword evidence="1" id="KW-0812">Transmembrane</keyword>
<accession>A0A146K9X3</accession>
<keyword evidence="1" id="KW-0472">Membrane</keyword>
<evidence type="ECO:0000256" key="1">
    <source>
        <dbReference type="SAM" id="Phobius"/>
    </source>
</evidence>
<protein>
    <submittedName>
        <fullName evidence="2">Uncharacterized protein</fullName>
    </submittedName>
</protein>
<evidence type="ECO:0000313" key="2">
    <source>
        <dbReference type="EMBL" id="JAP93367.1"/>
    </source>
</evidence>
<dbReference type="EMBL" id="GDID01003239">
    <property type="protein sequence ID" value="JAP93367.1"/>
    <property type="molecule type" value="Transcribed_RNA"/>
</dbReference>
<dbReference type="AlphaFoldDB" id="A0A146K9X3"/>
<organism evidence="2">
    <name type="scientific">Trepomonas sp. PC1</name>
    <dbReference type="NCBI Taxonomy" id="1076344"/>
    <lineage>
        <taxon>Eukaryota</taxon>
        <taxon>Metamonada</taxon>
        <taxon>Diplomonadida</taxon>
        <taxon>Hexamitidae</taxon>
        <taxon>Hexamitinae</taxon>
        <taxon>Trepomonas</taxon>
    </lineage>
</organism>
<proteinExistence type="predicted"/>
<reference evidence="2" key="1">
    <citation type="submission" date="2015-07" db="EMBL/GenBank/DDBJ databases">
        <title>Adaptation to a free-living lifestyle via gene acquisitions in the diplomonad Trepomonas sp. PC1.</title>
        <authorList>
            <person name="Xu F."/>
            <person name="Jerlstrom-Hultqvist J."/>
            <person name="Kolisko M."/>
            <person name="Simpson A.G.B."/>
            <person name="Roger A.J."/>
            <person name="Svard S.G."/>
            <person name="Andersson J.O."/>
        </authorList>
    </citation>
    <scope>NUCLEOTIDE SEQUENCE</scope>
    <source>
        <strain evidence="2">PC1</strain>
    </source>
</reference>
<keyword evidence="1" id="KW-1133">Transmembrane helix</keyword>
<gene>
    <name evidence="2" type="ORF">TPC1_14386</name>
</gene>
<name>A0A146K9X3_9EUKA</name>
<feature type="non-terminal residue" evidence="2">
    <location>
        <position position="1"/>
    </location>
</feature>